<keyword evidence="2" id="KW-1185">Reference proteome</keyword>
<dbReference type="STRING" id="456900.A0A151IBB8"/>
<evidence type="ECO:0000313" key="2">
    <source>
        <dbReference type="Proteomes" id="UP000078542"/>
    </source>
</evidence>
<dbReference type="InterPro" id="IPR036375">
    <property type="entry name" value="Hemopexin-like_dom_sf"/>
</dbReference>
<name>A0A151IBB8_9HYME</name>
<dbReference type="SUPFAM" id="SSF50923">
    <property type="entry name" value="Hemopexin-like domain"/>
    <property type="match status" value="1"/>
</dbReference>
<dbReference type="Gene3D" id="2.110.10.10">
    <property type="entry name" value="Hemopexin-like domain"/>
    <property type="match status" value="1"/>
</dbReference>
<dbReference type="AlphaFoldDB" id="A0A151IBB8"/>
<dbReference type="SMART" id="SM00120">
    <property type="entry name" value="HX"/>
    <property type="match status" value="2"/>
</dbReference>
<proteinExistence type="predicted"/>
<sequence>MEVNVPAIGSILDSIHSTWIQRILIITNLKATLACIHVYMSKQHKEDYNKTRVKEAQMMKTALITFIEFIKRKGFTNMKYSMKEFHRCLTMPENRSLRCLFMETFISADTLFEWISELKESIKRQVSTVSEALQKTVDEEASSDGAGGVETLFASAVKRSRIDGLSQYVTKLDNGCLYTARSPEEETGHKLIRLDVYDVNDIKGIEKHSLMFPYTTNKSVKLSIEDILAIQRLYGKNRNGVPSTRSPPVTTDTRKTSTQKDLCDLRTYLPYMDNVLVLNHRIFVTYRRSMWMINGKRYKGPLALNDYFGFLPANVSISAVYQRPSGEIVIFANNKIYMIDYPSLQLKDGWPKTYSDLNFPAGIRVNAALVTNRGQTYVIFDGDSIALMNECDITINEYHTLKSIFPGIPPSPTLAFRYIDGSLYFLHKRQYYKFNEFTQTVTNADNFDMKILNVNCPTDRLLRQLQDLLNRLLQSSNLLEYTANLLTRFVES</sequence>
<protein>
    <submittedName>
        <fullName evidence="1">Matrix metalloproteinase-14</fullName>
    </submittedName>
</protein>
<evidence type="ECO:0000313" key="1">
    <source>
        <dbReference type="EMBL" id="KYM96615.1"/>
    </source>
</evidence>
<accession>A0A151IBB8</accession>
<gene>
    <name evidence="1" type="ORF">ALC62_12742</name>
</gene>
<reference evidence="1 2" key="1">
    <citation type="submission" date="2016-03" db="EMBL/GenBank/DDBJ databases">
        <title>Cyphomyrmex costatus WGS genome.</title>
        <authorList>
            <person name="Nygaard S."/>
            <person name="Hu H."/>
            <person name="Boomsma J."/>
            <person name="Zhang G."/>
        </authorList>
    </citation>
    <scope>NUCLEOTIDE SEQUENCE [LARGE SCALE GENOMIC DNA]</scope>
    <source>
        <strain evidence="1">MS0001</strain>
        <tissue evidence="1">Whole body</tissue>
    </source>
</reference>
<organism evidence="1 2">
    <name type="scientific">Cyphomyrmex costatus</name>
    <dbReference type="NCBI Taxonomy" id="456900"/>
    <lineage>
        <taxon>Eukaryota</taxon>
        <taxon>Metazoa</taxon>
        <taxon>Ecdysozoa</taxon>
        <taxon>Arthropoda</taxon>
        <taxon>Hexapoda</taxon>
        <taxon>Insecta</taxon>
        <taxon>Pterygota</taxon>
        <taxon>Neoptera</taxon>
        <taxon>Endopterygota</taxon>
        <taxon>Hymenoptera</taxon>
        <taxon>Apocrita</taxon>
        <taxon>Aculeata</taxon>
        <taxon>Formicoidea</taxon>
        <taxon>Formicidae</taxon>
        <taxon>Myrmicinae</taxon>
        <taxon>Cyphomyrmex</taxon>
    </lineage>
</organism>
<dbReference type="InterPro" id="IPR018487">
    <property type="entry name" value="Hemopexin-like_repeat"/>
</dbReference>
<dbReference type="EMBL" id="KQ978169">
    <property type="protein sequence ID" value="KYM96615.1"/>
    <property type="molecule type" value="Genomic_DNA"/>
</dbReference>
<dbReference type="Proteomes" id="UP000078542">
    <property type="component" value="Unassembled WGS sequence"/>
</dbReference>